<reference evidence="4 5" key="1">
    <citation type="submission" date="2015-12" db="EMBL/GenBank/DDBJ databases">
        <authorList>
            <person name="Shamseldin A."/>
            <person name="Moawad H."/>
            <person name="Abd El-Rahim W.M."/>
            <person name="Sadowsky M.J."/>
        </authorList>
    </citation>
    <scope>NUCLEOTIDE SEQUENCE [LARGE SCALE GENOMIC DNA]</scope>
    <source>
        <strain evidence="4 5">ZGT118</strain>
    </source>
</reference>
<feature type="domain" description="SfsA N-terminal OB" evidence="3">
    <location>
        <begin position="13"/>
        <end position="74"/>
    </location>
</feature>
<dbReference type="OrthoDB" id="9802365at2"/>
<feature type="domain" description="Sugar fermentation stimulation protein C-terminal" evidence="2">
    <location>
        <begin position="84"/>
        <end position="222"/>
    </location>
</feature>
<dbReference type="Gene3D" id="3.40.1350.60">
    <property type="match status" value="1"/>
</dbReference>
<dbReference type="InterPro" id="IPR005224">
    <property type="entry name" value="SfsA"/>
</dbReference>
<dbReference type="Pfam" id="PF03749">
    <property type="entry name" value="SfsA"/>
    <property type="match status" value="1"/>
</dbReference>
<dbReference type="EMBL" id="LQBQ01000035">
    <property type="protein sequence ID" value="KUJ76517.1"/>
    <property type="molecule type" value="Genomic_DNA"/>
</dbReference>
<evidence type="ECO:0000259" key="2">
    <source>
        <dbReference type="Pfam" id="PF03749"/>
    </source>
</evidence>
<gene>
    <name evidence="1" type="primary">sfsA</name>
    <name evidence="4" type="ORF">AVO45_12065</name>
</gene>
<protein>
    <recommendedName>
        <fullName evidence="1">Sugar fermentation stimulation protein homolog</fullName>
    </recommendedName>
</protein>
<keyword evidence="5" id="KW-1185">Reference proteome</keyword>
<dbReference type="InterPro" id="IPR040452">
    <property type="entry name" value="SfsA_C"/>
</dbReference>
<dbReference type="GO" id="GO:0003677">
    <property type="term" value="F:DNA binding"/>
    <property type="evidence" value="ECO:0007669"/>
    <property type="project" value="InterPro"/>
</dbReference>
<evidence type="ECO:0000313" key="4">
    <source>
        <dbReference type="EMBL" id="KUJ76517.1"/>
    </source>
</evidence>
<dbReference type="RefSeq" id="WP_068348462.1">
    <property type="nucleotide sequence ID" value="NZ_LQBQ01000035.1"/>
</dbReference>
<evidence type="ECO:0000259" key="3">
    <source>
        <dbReference type="Pfam" id="PF17746"/>
    </source>
</evidence>
<comment type="similarity">
    <text evidence="1">Belongs to the SfsA family.</text>
</comment>
<dbReference type="CDD" id="cd22359">
    <property type="entry name" value="SfsA-like_bacterial"/>
    <property type="match status" value="1"/>
</dbReference>
<sequence length="230" mass="25336">MRFQTPLVPARLIRRYKRFLADCVLEDGREVTAHCANPGSMMGLAEPGMKIWLEPNDDPKKKLKFGWRLVEHENGHFTGVDTSVPNRALRAALEAGEVPELAAYGTVRPEVKYGESSRIDFLLSEPGLPDAYVEVKSVTLSRQPGLAEFPDSVTARGTKHLGELAEMVAQGHRAIMLYLVQRTDCARFALAADIDPAYAAQFDAAAAKGVERLVYMTQITPEGILIGNRV</sequence>
<dbReference type="Gene3D" id="2.40.50.580">
    <property type="match status" value="1"/>
</dbReference>
<dbReference type="Proteomes" id="UP000053791">
    <property type="component" value="Unassembled WGS sequence"/>
</dbReference>
<comment type="caution">
    <text evidence="4">The sequence shown here is derived from an EMBL/GenBank/DDBJ whole genome shotgun (WGS) entry which is preliminary data.</text>
</comment>
<dbReference type="AlphaFoldDB" id="A0A0X3TL49"/>
<proteinExistence type="inferred from homology"/>
<dbReference type="PANTHER" id="PTHR30545">
    <property type="entry name" value="SUGAR FERMENTATION STIMULATION PROTEIN A"/>
    <property type="match status" value="1"/>
</dbReference>
<dbReference type="PANTHER" id="PTHR30545:SF2">
    <property type="entry name" value="SUGAR FERMENTATION STIMULATION PROTEIN A"/>
    <property type="match status" value="1"/>
</dbReference>
<dbReference type="NCBIfam" id="TIGR00230">
    <property type="entry name" value="sfsA"/>
    <property type="match status" value="1"/>
</dbReference>
<accession>A0A0X3TL49</accession>
<dbReference type="Pfam" id="PF17746">
    <property type="entry name" value="SfsA_N"/>
    <property type="match status" value="1"/>
</dbReference>
<dbReference type="HAMAP" id="MF_00095">
    <property type="entry name" value="SfsA"/>
    <property type="match status" value="1"/>
</dbReference>
<evidence type="ECO:0000256" key="1">
    <source>
        <dbReference type="HAMAP-Rule" id="MF_00095"/>
    </source>
</evidence>
<dbReference type="STRING" id="1685379.AVO45_12065"/>
<name>A0A0X3TL49_9RHOB</name>
<evidence type="ECO:0000313" key="5">
    <source>
        <dbReference type="Proteomes" id="UP000053791"/>
    </source>
</evidence>
<organism evidence="4 5">
    <name type="scientific">Ruegeria marisrubri</name>
    <dbReference type="NCBI Taxonomy" id="1685379"/>
    <lineage>
        <taxon>Bacteria</taxon>
        <taxon>Pseudomonadati</taxon>
        <taxon>Pseudomonadota</taxon>
        <taxon>Alphaproteobacteria</taxon>
        <taxon>Rhodobacterales</taxon>
        <taxon>Roseobacteraceae</taxon>
        <taxon>Ruegeria</taxon>
    </lineage>
</organism>
<dbReference type="InterPro" id="IPR041465">
    <property type="entry name" value="SfsA_N"/>
</dbReference>